<dbReference type="Pfam" id="PF12705">
    <property type="entry name" value="PDDEXK_1"/>
    <property type="match status" value="1"/>
</dbReference>
<protein>
    <recommendedName>
        <fullName evidence="13">ATP-dependent helicase/nuclease subunit A</fullName>
        <ecNumber evidence="13">3.1.-.-</ecNumber>
        <ecNumber evidence="13">5.6.2.4</ecNumber>
    </recommendedName>
    <alternativeName>
        <fullName evidence="13">ATP-dependent helicase/nuclease AddA</fullName>
    </alternativeName>
    <alternativeName>
        <fullName evidence="13">DNA 3'-5' helicase AddA</fullName>
    </alternativeName>
</protein>
<feature type="binding site" evidence="14">
    <location>
        <begin position="32"/>
        <end position="39"/>
    </location>
    <ligand>
        <name>ATP</name>
        <dbReference type="ChEBI" id="CHEBI:30616"/>
    </ligand>
</feature>
<dbReference type="GO" id="GO:0033202">
    <property type="term" value="C:DNA helicase complex"/>
    <property type="evidence" value="ECO:0007669"/>
    <property type="project" value="TreeGrafter"/>
</dbReference>
<dbReference type="NCBIfam" id="TIGR02785">
    <property type="entry name" value="addA_Gpos"/>
    <property type="match status" value="1"/>
</dbReference>
<evidence type="ECO:0000313" key="18">
    <source>
        <dbReference type="Proteomes" id="UP000315753"/>
    </source>
</evidence>
<dbReference type="FunFam" id="3.40.50.300:FF:001236">
    <property type="entry name" value="ATP-dependent helicase/nuclease subunit A"/>
    <property type="match status" value="1"/>
</dbReference>
<dbReference type="EC" id="3.1.-.-" evidence="13"/>
<dbReference type="GO" id="GO:0000724">
    <property type="term" value="P:double-strand break repair via homologous recombination"/>
    <property type="evidence" value="ECO:0007669"/>
    <property type="project" value="UniProtKB-UniRule"/>
</dbReference>
<evidence type="ECO:0000256" key="9">
    <source>
        <dbReference type="ARBA" id="ARBA00023204"/>
    </source>
</evidence>
<dbReference type="Pfam" id="PF00580">
    <property type="entry name" value="UvrD-helicase"/>
    <property type="match status" value="2"/>
</dbReference>
<dbReference type="GO" id="GO:0005829">
    <property type="term" value="C:cytosol"/>
    <property type="evidence" value="ECO:0007669"/>
    <property type="project" value="TreeGrafter"/>
</dbReference>
<keyword evidence="10 13" id="KW-0413">Isomerase</keyword>
<accession>A0A540V3Q2</accession>
<dbReference type="GO" id="GO:0005524">
    <property type="term" value="F:ATP binding"/>
    <property type="evidence" value="ECO:0007669"/>
    <property type="project" value="UniProtKB-UniRule"/>
</dbReference>
<dbReference type="OrthoDB" id="9810135at2"/>
<comment type="subunit">
    <text evidence="13">Heterodimer of AddA and AddB/RexB.</text>
</comment>
<dbReference type="InterPro" id="IPR011335">
    <property type="entry name" value="Restrct_endonuc-II-like"/>
</dbReference>
<comment type="caution">
    <text evidence="17">The sequence shown here is derived from an EMBL/GenBank/DDBJ whole genome shotgun (WGS) entry which is preliminary data.</text>
</comment>
<dbReference type="SUPFAM" id="SSF52540">
    <property type="entry name" value="P-loop containing nucleoside triphosphate hydrolases"/>
    <property type="match status" value="1"/>
</dbReference>
<evidence type="ECO:0000256" key="12">
    <source>
        <dbReference type="ARBA" id="ARBA00048988"/>
    </source>
</evidence>
<dbReference type="GO" id="GO:0003690">
    <property type="term" value="F:double-stranded DNA binding"/>
    <property type="evidence" value="ECO:0007669"/>
    <property type="project" value="UniProtKB-UniRule"/>
</dbReference>
<keyword evidence="3 13" id="KW-0227">DNA damage</keyword>
<keyword evidence="5 13" id="KW-0347">Helicase</keyword>
<comment type="function">
    <text evidence="13">The heterodimer acts as both an ATP-dependent DNA helicase and an ATP-dependent, dual-direction single-stranded exonuclease. Recognizes the chi site generating a DNA molecule suitable for the initiation of homologous recombination. The AddA nuclease domain is required for chi fragment generation; this subunit has the helicase and 3' -&gt; 5' nuclease activities.</text>
</comment>
<evidence type="ECO:0000259" key="16">
    <source>
        <dbReference type="PROSITE" id="PS51217"/>
    </source>
</evidence>
<keyword evidence="7 13" id="KW-0067">ATP-binding</keyword>
<dbReference type="Gene3D" id="3.90.320.10">
    <property type="match status" value="1"/>
</dbReference>
<dbReference type="RefSeq" id="WP_141601701.1">
    <property type="nucleotide sequence ID" value="NZ_VIGD01000005.1"/>
</dbReference>
<dbReference type="Gene3D" id="3.40.50.300">
    <property type="entry name" value="P-loop containing nucleotide triphosphate hydrolases"/>
    <property type="match status" value="4"/>
</dbReference>
<keyword evidence="1 13" id="KW-0540">Nuclease</keyword>
<dbReference type="InterPro" id="IPR014017">
    <property type="entry name" value="DNA_helicase_UvrD-like_C"/>
</dbReference>
<evidence type="ECO:0000256" key="5">
    <source>
        <dbReference type="ARBA" id="ARBA00022806"/>
    </source>
</evidence>
<evidence type="ECO:0000256" key="2">
    <source>
        <dbReference type="ARBA" id="ARBA00022741"/>
    </source>
</evidence>
<feature type="domain" description="UvrD-like helicase ATP-binding" evidence="15">
    <location>
        <begin position="11"/>
        <end position="487"/>
    </location>
</feature>
<dbReference type="InterPro" id="IPR038726">
    <property type="entry name" value="PDDEXK_AddAB-type"/>
</dbReference>
<evidence type="ECO:0000256" key="8">
    <source>
        <dbReference type="ARBA" id="ARBA00023125"/>
    </source>
</evidence>
<dbReference type="AlphaFoldDB" id="A0A540V3Q2"/>
<reference evidence="17 18" key="1">
    <citation type="submission" date="2019-06" db="EMBL/GenBank/DDBJ databases">
        <title>Genome sequence of Ureibacillus terrenus.</title>
        <authorList>
            <person name="Maclea K.S."/>
            <person name="Simoes M."/>
        </authorList>
    </citation>
    <scope>NUCLEOTIDE SEQUENCE [LARGE SCALE GENOMIC DNA]</scope>
    <source>
        <strain evidence="17 18">ATCC BAA-384</strain>
    </source>
</reference>
<dbReference type="SUPFAM" id="SSF52980">
    <property type="entry name" value="Restriction endonuclease-like"/>
    <property type="match status" value="1"/>
</dbReference>
<keyword evidence="2 13" id="KW-0547">Nucleotide-binding</keyword>
<dbReference type="InterPro" id="IPR014152">
    <property type="entry name" value="AddA"/>
</dbReference>
<feature type="domain" description="UvrD-like helicase C-terminal" evidence="16">
    <location>
        <begin position="521"/>
        <end position="819"/>
    </location>
</feature>
<dbReference type="EMBL" id="VIGD01000005">
    <property type="protein sequence ID" value="TQE91386.1"/>
    <property type="molecule type" value="Genomic_DNA"/>
</dbReference>
<dbReference type="PROSITE" id="PS51217">
    <property type="entry name" value="UVRD_HELICASE_CTER"/>
    <property type="match status" value="1"/>
</dbReference>
<dbReference type="InterPro" id="IPR011604">
    <property type="entry name" value="PDDEXK-like_dom_sf"/>
</dbReference>
<dbReference type="InterPro" id="IPR014016">
    <property type="entry name" value="UvrD-like_ATP-bd"/>
</dbReference>
<dbReference type="EC" id="5.6.2.4" evidence="13"/>
<evidence type="ECO:0000256" key="1">
    <source>
        <dbReference type="ARBA" id="ARBA00022722"/>
    </source>
</evidence>
<dbReference type="Pfam" id="PF13361">
    <property type="entry name" value="UvrD_C"/>
    <property type="match status" value="1"/>
</dbReference>
<dbReference type="GO" id="GO:0008408">
    <property type="term" value="F:3'-5' exonuclease activity"/>
    <property type="evidence" value="ECO:0007669"/>
    <property type="project" value="UniProtKB-UniRule"/>
</dbReference>
<evidence type="ECO:0000256" key="6">
    <source>
        <dbReference type="ARBA" id="ARBA00022839"/>
    </source>
</evidence>
<dbReference type="GO" id="GO:0043138">
    <property type="term" value="F:3'-5' DNA helicase activity"/>
    <property type="evidence" value="ECO:0007669"/>
    <property type="project" value="UniProtKB-UniRule"/>
</dbReference>
<dbReference type="InterPro" id="IPR000212">
    <property type="entry name" value="DNA_helicase_UvrD/REP"/>
</dbReference>
<evidence type="ECO:0000256" key="3">
    <source>
        <dbReference type="ARBA" id="ARBA00022763"/>
    </source>
</evidence>
<comment type="catalytic activity">
    <reaction evidence="12 13">
        <text>ATP + H2O = ADP + phosphate + H(+)</text>
        <dbReference type="Rhea" id="RHEA:13065"/>
        <dbReference type="ChEBI" id="CHEBI:15377"/>
        <dbReference type="ChEBI" id="CHEBI:15378"/>
        <dbReference type="ChEBI" id="CHEBI:30616"/>
        <dbReference type="ChEBI" id="CHEBI:43474"/>
        <dbReference type="ChEBI" id="CHEBI:456216"/>
        <dbReference type="EC" id="5.6.2.4"/>
    </reaction>
</comment>
<keyword evidence="18" id="KW-1185">Reference proteome</keyword>
<keyword evidence="4 13" id="KW-0378">Hydrolase</keyword>
<sequence length="1245" mass="143957">MNRIPTKPKDAAWTDEQWKAIWATGQDILVSAAAGSGKTAVLVNRMIEKVISEDNPIDVDELLVVTFTNDAAAEMRHRLADALEKEIAKDPHNDHLRKQLSLVNKAQISTLHSFCLSVVRQYAYMLDIDPGFRIASEGEISLLKDDVLKEVMEEAYSAEDDEEANRIYRLVDSFTSDRDDQEIEKLINDLYDNARVHPEPEKWLQSLVEQYHVPDGATVDDLPFIGHVKNAIEFQLEEARSQLMMVRKYALMPDGPAPYGETAEFDLALIGEAFRRLRSSWQEAYEFFSGLKWKTLARVPKDSCDEELKKKAQDKRKKAKDIIGKIQETYFARKPERLIEEIRLMAPTIETLVELTMKFGKKFKEAKLEKGILDFSDMEHYALEILAVEEEGQLKPSPVALEFQKRFKEVLVDEYQDTNMLQETILQLVKSGDEQNGNLFMVGDVKQSIYRFRLAEPMLFLNKYLTFEEEPKTSGMKIDLNANFRSRKEILHGTNYIFGQVMGEKVGEIVYDEKAALKPRAPYNDEKMPVELVVIHEEQPDASSENGMEEDPELLLEEEMKKSQQEARYIIARIRELMESGATVYDAKQKDPTKRIRPLRYSDIVILMRSMTWSNDMIEEFKKANIPLYAESSQGYFDSLEVMIMMNLLKVIDNPYQDIPLASVLRAPFVGLTENEMAIIRLAEKNAPFYEAVKKFVENEHSGLETKTQAKLERFLSQLNTWRDLARRGSLADLIWRIYLDTKYYEMVGAMSNGKQRQANLRALHDRALTFEKSSFRGLFRFLRFIDRMKARGEDLGIAKSIGEKDDVVRLMTIHSSKGLEFPVVFVAGLGNKFNLKDFNEPYLFDQKFGLAVKAIDPDNRIMYTSLPFLAMKEKKKMELIAEEMRILYVAMTRAKERLILVGSVKDWQKARQSWCEMQELPADDMLPDYVRARAKNYLDWIGPAVSRHACFKEFSDGSYIPVEHPSDWKISVISNEAFLMKQEETQESEKEEQSSEVDETLLEELNRRFMYVYPFEKATKKKSKTSVSEMKRIESLRQDEETEYVEYMKLMAKNRSKSLVKRPLFLQEKQLTAAEIGTAMHTVMQHVPQQGFERAEEACQFLEGLAEKQLITEQELQAIEVEKLLQFFETPIGKRFKNAHKLYREVPFTLNMKDGDGDSQIVQGIVDCLMQDEEGKWVLLDYKTDQILPSFAEEEALVREMVKRYGVQLRLYAEAVEKILQIRVDEKVLYLFDAGKELQLGALV</sequence>
<evidence type="ECO:0000256" key="7">
    <source>
        <dbReference type="ARBA" id="ARBA00022840"/>
    </source>
</evidence>
<comment type="similarity">
    <text evidence="13">Belongs to the helicase family. AddA subfamily.</text>
</comment>
<dbReference type="InterPro" id="IPR027417">
    <property type="entry name" value="P-loop_NTPase"/>
</dbReference>
<evidence type="ECO:0000313" key="17">
    <source>
        <dbReference type="EMBL" id="TQE91386.1"/>
    </source>
</evidence>
<evidence type="ECO:0000256" key="11">
    <source>
        <dbReference type="ARBA" id="ARBA00034617"/>
    </source>
</evidence>
<comment type="cofactor">
    <cofactor evidence="13">
        <name>Mg(2+)</name>
        <dbReference type="ChEBI" id="CHEBI:18420"/>
    </cofactor>
</comment>
<dbReference type="PROSITE" id="PS51198">
    <property type="entry name" value="UVRD_HELICASE_ATP_BIND"/>
    <property type="match status" value="1"/>
</dbReference>
<evidence type="ECO:0000256" key="10">
    <source>
        <dbReference type="ARBA" id="ARBA00023235"/>
    </source>
</evidence>
<evidence type="ECO:0000256" key="14">
    <source>
        <dbReference type="PROSITE-ProRule" id="PRU00560"/>
    </source>
</evidence>
<dbReference type="PANTHER" id="PTHR11070">
    <property type="entry name" value="UVRD / RECB / PCRA DNA HELICASE FAMILY MEMBER"/>
    <property type="match status" value="1"/>
</dbReference>
<keyword evidence="8 13" id="KW-0238">DNA-binding</keyword>
<dbReference type="PANTHER" id="PTHR11070:SF48">
    <property type="entry name" value="ATP-DEPENDENT HELICASE_NUCLEASE SUBUNIT A"/>
    <property type="match status" value="1"/>
</dbReference>
<name>A0A540V3Q2_9BACL</name>
<proteinExistence type="inferred from homology"/>
<dbReference type="GO" id="GO:0016887">
    <property type="term" value="F:ATP hydrolysis activity"/>
    <property type="evidence" value="ECO:0007669"/>
    <property type="project" value="RHEA"/>
</dbReference>
<keyword evidence="6 13" id="KW-0269">Exonuclease</keyword>
<evidence type="ECO:0000256" key="4">
    <source>
        <dbReference type="ARBA" id="ARBA00022801"/>
    </source>
</evidence>
<evidence type="ECO:0000256" key="13">
    <source>
        <dbReference type="HAMAP-Rule" id="MF_01451"/>
    </source>
</evidence>
<gene>
    <name evidence="13 17" type="primary">addA</name>
    <name evidence="17" type="ORF">FKZ59_05255</name>
</gene>
<dbReference type="Proteomes" id="UP000315753">
    <property type="component" value="Unassembled WGS sequence"/>
</dbReference>
<dbReference type="FunFam" id="3.40.50.300:FF:001196">
    <property type="entry name" value="ATP-dependent helicase/nuclease subunit A"/>
    <property type="match status" value="1"/>
</dbReference>
<evidence type="ECO:0000259" key="15">
    <source>
        <dbReference type="PROSITE" id="PS51198"/>
    </source>
</evidence>
<organism evidence="17 18">
    <name type="scientific">Ureibacillus terrenus</name>
    <dbReference type="NCBI Taxonomy" id="118246"/>
    <lineage>
        <taxon>Bacteria</taxon>
        <taxon>Bacillati</taxon>
        <taxon>Bacillota</taxon>
        <taxon>Bacilli</taxon>
        <taxon>Bacillales</taxon>
        <taxon>Caryophanaceae</taxon>
        <taxon>Ureibacillus</taxon>
    </lineage>
</organism>
<comment type="catalytic activity">
    <reaction evidence="11 13">
        <text>Couples ATP hydrolysis with the unwinding of duplex DNA by translocating in the 3'-5' direction.</text>
        <dbReference type="EC" id="5.6.2.4"/>
    </reaction>
</comment>
<dbReference type="HAMAP" id="MF_01451">
    <property type="entry name" value="AddA"/>
    <property type="match status" value="1"/>
</dbReference>
<keyword evidence="9 13" id="KW-0234">DNA repair</keyword>